<reference evidence="2 3" key="1">
    <citation type="submission" date="2016-11" db="EMBL/GenBank/DDBJ databases">
        <title>The macronuclear genome of Stentor coeruleus: a giant cell with tiny introns.</title>
        <authorList>
            <person name="Slabodnick M."/>
            <person name="Ruby J.G."/>
            <person name="Reiff S.B."/>
            <person name="Swart E.C."/>
            <person name="Gosai S."/>
            <person name="Prabakaran S."/>
            <person name="Witkowska E."/>
            <person name="Larue G.E."/>
            <person name="Fisher S."/>
            <person name="Freeman R.M."/>
            <person name="Gunawardena J."/>
            <person name="Chu W."/>
            <person name="Stover N.A."/>
            <person name="Gregory B.D."/>
            <person name="Nowacki M."/>
            <person name="Derisi J."/>
            <person name="Roy S.W."/>
            <person name="Marshall W.F."/>
            <person name="Sood P."/>
        </authorList>
    </citation>
    <scope>NUCLEOTIDE SEQUENCE [LARGE SCALE GENOMIC DNA]</scope>
    <source>
        <strain evidence="2">WM001</strain>
    </source>
</reference>
<proteinExistence type="predicted"/>
<feature type="transmembrane region" description="Helical" evidence="1">
    <location>
        <begin position="12"/>
        <end position="36"/>
    </location>
</feature>
<keyword evidence="1" id="KW-0812">Transmembrane</keyword>
<keyword evidence="3" id="KW-1185">Reference proteome</keyword>
<protein>
    <submittedName>
        <fullName evidence="2">Uncharacterized protein</fullName>
    </submittedName>
</protein>
<keyword evidence="1" id="KW-1133">Transmembrane helix</keyword>
<name>A0A1R2BUZ2_9CILI</name>
<dbReference type="EMBL" id="MPUH01000417">
    <property type="protein sequence ID" value="OMJ80580.1"/>
    <property type="molecule type" value="Genomic_DNA"/>
</dbReference>
<dbReference type="AlphaFoldDB" id="A0A1R2BUZ2"/>
<evidence type="ECO:0000256" key="1">
    <source>
        <dbReference type="SAM" id="Phobius"/>
    </source>
</evidence>
<accession>A0A1R2BUZ2</accession>
<evidence type="ECO:0000313" key="3">
    <source>
        <dbReference type="Proteomes" id="UP000187209"/>
    </source>
</evidence>
<gene>
    <name evidence="2" type="ORF">SteCoe_19122</name>
</gene>
<comment type="caution">
    <text evidence="2">The sequence shown here is derived from an EMBL/GenBank/DDBJ whole genome shotgun (WGS) entry which is preliminary data.</text>
</comment>
<keyword evidence="1" id="KW-0472">Membrane</keyword>
<organism evidence="2 3">
    <name type="scientific">Stentor coeruleus</name>
    <dbReference type="NCBI Taxonomy" id="5963"/>
    <lineage>
        <taxon>Eukaryota</taxon>
        <taxon>Sar</taxon>
        <taxon>Alveolata</taxon>
        <taxon>Ciliophora</taxon>
        <taxon>Postciliodesmatophora</taxon>
        <taxon>Heterotrichea</taxon>
        <taxon>Heterotrichida</taxon>
        <taxon>Stentoridae</taxon>
        <taxon>Stentor</taxon>
    </lineage>
</organism>
<dbReference type="Proteomes" id="UP000187209">
    <property type="component" value="Unassembled WGS sequence"/>
</dbReference>
<sequence>MPIIGQCKALTNRLIISSIILILIMNYLLFILALALKNLEATCVTSKTYDLTSYTESSTNVILTCGTNSPVNAVISKYPIIGPQTLVSIWNIYDGDALYHCTMTEYFFVPAVISSVIIDEFADDYILLKINDVQVTEIPTTALCTYQQNIDITSYIRTGLNKLYIDAYSVMGQGYFGYRIKIKSKFSV</sequence>
<evidence type="ECO:0000313" key="2">
    <source>
        <dbReference type="EMBL" id="OMJ80580.1"/>
    </source>
</evidence>